<feature type="region of interest" description="Disordered" evidence="1">
    <location>
        <begin position="183"/>
        <end position="208"/>
    </location>
</feature>
<reference evidence="2" key="1">
    <citation type="journal article" date="2021" name="Nat. Commun.">
        <title>Genetic determinants of endophytism in the Arabidopsis root mycobiome.</title>
        <authorList>
            <person name="Mesny F."/>
            <person name="Miyauchi S."/>
            <person name="Thiergart T."/>
            <person name="Pickel B."/>
            <person name="Atanasova L."/>
            <person name="Karlsson M."/>
            <person name="Huettel B."/>
            <person name="Barry K.W."/>
            <person name="Haridas S."/>
            <person name="Chen C."/>
            <person name="Bauer D."/>
            <person name="Andreopoulos W."/>
            <person name="Pangilinan J."/>
            <person name="LaButti K."/>
            <person name="Riley R."/>
            <person name="Lipzen A."/>
            <person name="Clum A."/>
            <person name="Drula E."/>
            <person name="Henrissat B."/>
            <person name="Kohler A."/>
            <person name="Grigoriev I.V."/>
            <person name="Martin F.M."/>
            <person name="Hacquard S."/>
        </authorList>
    </citation>
    <scope>NUCLEOTIDE SEQUENCE</scope>
    <source>
        <strain evidence="2">MPI-CAGE-AT-0021</strain>
    </source>
</reference>
<dbReference type="EMBL" id="JAGMUU010000003">
    <property type="protein sequence ID" value="KAH7157411.1"/>
    <property type="molecule type" value="Genomic_DNA"/>
</dbReference>
<comment type="caution">
    <text evidence="2">The sequence shown here is derived from an EMBL/GenBank/DDBJ whole genome shotgun (WGS) entry which is preliminary data.</text>
</comment>
<proteinExistence type="predicted"/>
<accession>A0A9P9JAY7</accession>
<dbReference type="AlphaFoldDB" id="A0A9P9JAY7"/>
<sequence length="208" mass="23482">MTDRDFGSRDDSNESVRLLRNVGFTGPLSRTRNHSASPLAASPPNVTLKEKTYSATKEKNPVASFHTDPHELHRFRIPTPQNSVDMLGNETPHPDDRNQLMLITNTPFHAQSFLHHCPRLMANRYSLSRPKHQPLNPSLMHDAPVQGCPNYDLIPQHGSSPRPHSKLYPHYFCPMPASPNWNERGLKASKSQTPPHAQEHVPIFPSQT</sequence>
<protein>
    <submittedName>
        <fullName evidence="2">Uncharacterized protein</fullName>
    </submittedName>
</protein>
<evidence type="ECO:0000313" key="2">
    <source>
        <dbReference type="EMBL" id="KAH7157411.1"/>
    </source>
</evidence>
<keyword evidence="3" id="KW-1185">Reference proteome</keyword>
<gene>
    <name evidence="2" type="ORF">B0J13DRAFT_520147</name>
</gene>
<feature type="region of interest" description="Disordered" evidence="1">
    <location>
        <begin position="25"/>
        <end position="44"/>
    </location>
</feature>
<organism evidence="2 3">
    <name type="scientific">Dactylonectria estremocensis</name>
    <dbReference type="NCBI Taxonomy" id="1079267"/>
    <lineage>
        <taxon>Eukaryota</taxon>
        <taxon>Fungi</taxon>
        <taxon>Dikarya</taxon>
        <taxon>Ascomycota</taxon>
        <taxon>Pezizomycotina</taxon>
        <taxon>Sordariomycetes</taxon>
        <taxon>Hypocreomycetidae</taxon>
        <taxon>Hypocreales</taxon>
        <taxon>Nectriaceae</taxon>
        <taxon>Dactylonectria</taxon>
    </lineage>
</organism>
<evidence type="ECO:0000256" key="1">
    <source>
        <dbReference type="SAM" id="MobiDB-lite"/>
    </source>
</evidence>
<name>A0A9P9JAY7_9HYPO</name>
<dbReference type="Proteomes" id="UP000717696">
    <property type="component" value="Unassembled WGS sequence"/>
</dbReference>
<evidence type="ECO:0000313" key="3">
    <source>
        <dbReference type="Proteomes" id="UP000717696"/>
    </source>
</evidence>